<dbReference type="AlphaFoldDB" id="A0A348B505"/>
<dbReference type="Proteomes" id="UP000276741">
    <property type="component" value="Chromosome"/>
</dbReference>
<dbReference type="PANTHER" id="PTHR43067">
    <property type="entry name" value="OLIGOPEPTIDE/DIPEPTIDE ABC TRANSPORTER, ATPASE SUBUNIT"/>
    <property type="match status" value="1"/>
</dbReference>
<reference evidence="3" key="1">
    <citation type="submission" date="2018-04" db="EMBL/GenBank/DDBJ databases">
        <title>Complete genome sequence of Sulfodiicoccus acidiphilus strain HS-1.</title>
        <authorList>
            <person name="Sakai H.D."/>
            <person name="Kurosawa N."/>
        </authorList>
    </citation>
    <scope>NUCLEOTIDE SEQUENCE [LARGE SCALE GENOMIC DNA]</scope>
    <source>
        <strain evidence="3">HS-1</strain>
    </source>
</reference>
<name>A0A348B505_9CREN</name>
<organism evidence="2 3">
    <name type="scientific">Sulfodiicoccus acidiphilus</name>
    <dbReference type="NCBI Taxonomy" id="1670455"/>
    <lineage>
        <taxon>Archaea</taxon>
        <taxon>Thermoproteota</taxon>
        <taxon>Thermoprotei</taxon>
        <taxon>Sulfolobales</taxon>
        <taxon>Sulfolobaceae</taxon>
        <taxon>Sulfodiicoccus</taxon>
    </lineage>
</organism>
<protein>
    <recommendedName>
        <fullName evidence="1">ABC transporter domain-containing protein</fullName>
    </recommendedName>
</protein>
<accession>A0A348B505</accession>
<dbReference type="InterPro" id="IPR003439">
    <property type="entry name" value="ABC_transporter-like_ATP-bd"/>
</dbReference>
<dbReference type="Gene3D" id="3.40.50.300">
    <property type="entry name" value="P-loop containing nucleotide triphosphate hydrolases"/>
    <property type="match status" value="1"/>
</dbReference>
<dbReference type="InterPro" id="IPR027417">
    <property type="entry name" value="P-loop_NTPase"/>
</dbReference>
<dbReference type="GO" id="GO:0005524">
    <property type="term" value="F:ATP binding"/>
    <property type="evidence" value="ECO:0007669"/>
    <property type="project" value="InterPro"/>
</dbReference>
<keyword evidence="3" id="KW-1185">Reference proteome</keyword>
<evidence type="ECO:0000313" key="2">
    <source>
        <dbReference type="EMBL" id="BBD73257.1"/>
    </source>
</evidence>
<dbReference type="PANTHER" id="PTHR43067:SF3">
    <property type="entry name" value="MALTOSE ABC TRANSPORTER, ATP-BINDING PROTEIN"/>
    <property type="match status" value="1"/>
</dbReference>
<evidence type="ECO:0000259" key="1">
    <source>
        <dbReference type="Pfam" id="PF00005"/>
    </source>
</evidence>
<feature type="domain" description="ABC transporter" evidence="1">
    <location>
        <begin position="25"/>
        <end position="155"/>
    </location>
</feature>
<evidence type="ECO:0000313" key="3">
    <source>
        <dbReference type="Proteomes" id="UP000276741"/>
    </source>
</evidence>
<gene>
    <name evidence="2" type="ORF">HS1genome_1646</name>
</gene>
<dbReference type="RefSeq" id="WP_197721479.1">
    <property type="nucleotide sequence ID" value="NZ_AP018553.1"/>
</dbReference>
<dbReference type="GO" id="GO:0016887">
    <property type="term" value="F:ATP hydrolysis activity"/>
    <property type="evidence" value="ECO:0007669"/>
    <property type="project" value="InterPro"/>
</dbReference>
<dbReference type="KEGG" id="sacd:HS1genome_1646"/>
<dbReference type="Pfam" id="PF00005">
    <property type="entry name" value="ABC_tran"/>
    <property type="match status" value="1"/>
</dbReference>
<dbReference type="SUPFAM" id="SSF52540">
    <property type="entry name" value="P-loop containing nucleoside triphosphate hydrolases"/>
    <property type="match status" value="1"/>
</dbReference>
<sequence length="155" mass="17267">MNSLLDVDRLVAGYYTPTGVLVTVTGVTFNIERGEIFAVVGESGCGKTTLAAAIYRILKYPGKVFHGSITLDGKDLLQMSEDEVREVRMKKISYVPQYAMDALDPVTKVGDFMRRALAEHGYPSDNMDELILEKLKLMRLPERVINMYPMELSGG</sequence>
<dbReference type="GeneID" id="43869444"/>
<dbReference type="EMBL" id="AP018553">
    <property type="protein sequence ID" value="BBD73257.1"/>
    <property type="molecule type" value="Genomic_DNA"/>
</dbReference>
<proteinExistence type="predicted"/>